<evidence type="ECO:0000256" key="1">
    <source>
        <dbReference type="SAM" id="MobiDB-lite"/>
    </source>
</evidence>
<sequence>MTSVIDETHCRRTVEELWTAVKDYQRESQELARNLVTMAIEESNLPTMAQLGLDVPDGKRKLSRRREKTKTEPKKSSSNCECPVDEEYQIPFACTDRNSPPTTPPPAFSSSPRVAKNSEYIVLDEYRCTDKIDGAEKSKHQKVQKENSRTKITSFEQMSNMSCNVENGRPLLTYRDGSTGCDIKRFEKELAYEKRRFESHWKRVIQKGEQKISMLEAERRRMEKEARERSQSKYSECSDDSTNTDPNASEVSLTDTLSGSAHSSLWSEDTDFDDFDVCRICAEECISVEFATLGICKICFQITFPNVKW</sequence>
<name>A0ABN7SG13_OIKDI</name>
<dbReference type="Proteomes" id="UP001158576">
    <property type="component" value="Chromosome XSR"/>
</dbReference>
<feature type="compositionally biased region" description="Basic and acidic residues" evidence="1">
    <location>
        <begin position="219"/>
        <end position="231"/>
    </location>
</feature>
<accession>A0ABN7SG13</accession>
<gene>
    <name evidence="2" type="ORF">OKIOD_LOCUS6718</name>
</gene>
<evidence type="ECO:0000313" key="3">
    <source>
        <dbReference type="Proteomes" id="UP001158576"/>
    </source>
</evidence>
<dbReference type="EMBL" id="OU015569">
    <property type="protein sequence ID" value="CAG5097630.1"/>
    <property type="molecule type" value="Genomic_DNA"/>
</dbReference>
<feature type="compositionally biased region" description="Polar residues" evidence="1">
    <location>
        <begin position="232"/>
        <end position="254"/>
    </location>
</feature>
<organism evidence="2 3">
    <name type="scientific">Oikopleura dioica</name>
    <name type="common">Tunicate</name>
    <dbReference type="NCBI Taxonomy" id="34765"/>
    <lineage>
        <taxon>Eukaryota</taxon>
        <taxon>Metazoa</taxon>
        <taxon>Chordata</taxon>
        <taxon>Tunicata</taxon>
        <taxon>Appendicularia</taxon>
        <taxon>Copelata</taxon>
        <taxon>Oikopleuridae</taxon>
        <taxon>Oikopleura</taxon>
    </lineage>
</organism>
<feature type="region of interest" description="Disordered" evidence="1">
    <location>
        <begin position="219"/>
        <end position="254"/>
    </location>
</feature>
<feature type="region of interest" description="Disordered" evidence="1">
    <location>
        <begin position="93"/>
        <end position="113"/>
    </location>
</feature>
<evidence type="ECO:0000313" key="2">
    <source>
        <dbReference type="EMBL" id="CAG5097630.1"/>
    </source>
</evidence>
<protein>
    <submittedName>
        <fullName evidence="2">Oidioi.mRNA.OKI2018_I69.XSR.g15160.t1.cds</fullName>
    </submittedName>
</protein>
<feature type="region of interest" description="Disordered" evidence="1">
    <location>
        <begin position="50"/>
        <end position="81"/>
    </location>
</feature>
<keyword evidence="3" id="KW-1185">Reference proteome</keyword>
<proteinExistence type="predicted"/>
<reference evidence="2 3" key="1">
    <citation type="submission" date="2021-04" db="EMBL/GenBank/DDBJ databases">
        <authorList>
            <person name="Bliznina A."/>
        </authorList>
    </citation>
    <scope>NUCLEOTIDE SEQUENCE [LARGE SCALE GENOMIC DNA]</scope>
</reference>